<reference evidence="2 3" key="1">
    <citation type="submission" date="2024-11" db="EMBL/GenBank/DDBJ databases">
        <title>Adaptive evolution of stress response genes in parasites aligns with host niche diversity.</title>
        <authorList>
            <person name="Hahn C."/>
            <person name="Resl P."/>
        </authorList>
    </citation>
    <scope>NUCLEOTIDE SEQUENCE [LARGE SCALE GENOMIC DNA]</scope>
    <source>
        <strain evidence="2">EGGRZ-B1_66</strain>
        <tissue evidence="2">Body</tissue>
    </source>
</reference>
<accession>A0ABD2QGK3</accession>
<dbReference type="SUPFAM" id="SSF81631">
    <property type="entry name" value="PAP/OAS1 substrate-binding domain"/>
    <property type="match status" value="1"/>
</dbReference>
<dbReference type="EMBL" id="JBJKFK010000219">
    <property type="protein sequence ID" value="KAL3318649.1"/>
    <property type="molecule type" value="Genomic_DNA"/>
</dbReference>
<dbReference type="SUPFAM" id="SSF81301">
    <property type="entry name" value="Nucleotidyltransferase"/>
    <property type="match status" value="1"/>
</dbReference>
<keyword evidence="3" id="KW-1185">Reference proteome</keyword>
<dbReference type="InterPro" id="IPR054708">
    <property type="entry name" value="MTPAP-like_central"/>
</dbReference>
<dbReference type="Pfam" id="PF22600">
    <property type="entry name" value="MTPAP-like_central"/>
    <property type="match status" value="1"/>
</dbReference>
<dbReference type="AlphaFoldDB" id="A0ABD2QGK3"/>
<dbReference type="PANTHER" id="PTHR12271">
    <property type="entry name" value="POLY A POLYMERASE CID PAP -RELATED"/>
    <property type="match status" value="1"/>
</dbReference>
<feature type="domain" description="Poly(A) RNA polymerase mitochondrial-like central palm" evidence="1">
    <location>
        <begin position="150"/>
        <end position="295"/>
    </location>
</feature>
<protein>
    <recommendedName>
        <fullName evidence="1">Poly(A) RNA polymerase mitochondrial-like central palm domain-containing protein</fullName>
    </recommendedName>
</protein>
<organism evidence="2 3">
    <name type="scientific">Cichlidogyrus casuarinus</name>
    <dbReference type="NCBI Taxonomy" id="1844966"/>
    <lineage>
        <taxon>Eukaryota</taxon>
        <taxon>Metazoa</taxon>
        <taxon>Spiralia</taxon>
        <taxon>Lophotrochozoa</taxon>
        <taxon>Platyhelminthes</taxon>
        <taxon>Monogenea</taxon>
        <taxon>Monopisthocotylea</taxon>
        <taxon>Dactylogyridea</taxon>
        <taxon>Ancyrocephalidae</taxon>
        <taxon>Cichlidogyrus</taxon>
    </lineage>
</organism>
<gene>
    <name evidence="2" type="ORF">Ciccas_002689</name>
</gene>
<proteinExistence type="predicted"/>
<dbReference type="Gene3D" id="3.30.460.10">
    <property type="entry name" value="Beta Polymerase, domain 2"/>
    <property type="match status" value="1"/>
</dbReference>
<evidence type="ECO:0000313" key="2">
    <source>
        <dbReference type="EMBL" id="KAL3318649.1"/>
    </source>
</evidence>
<dbReference type="InterPro" id="IPR043519">
    <property type="entry name" value="NT_sf"/>
</dbReference>
<evidence type="ECO:0000313" key="3">
    <source>
        <dbReference type="Proteomes" id="UP001626550"/>
    </source>
</evidence>
<dbReference type="Proteomes" id="UP001626550">
    <property type="component" value="Unassembled WGS sequence"/>
</dbReference>
<dbReference type="Gene3D" id="1.10.1410.10">
    <property type="match status" value="1"/>
</dbReference>
<evidence type="ECO:0000259" key="1">
    <source>
        <dbReference type="Pfam" id="PF22600"/>
    </source>
</evidence>
<sequence length="542" mass="61510">MKFGPCLEAAKRSAIFAIKPIHLSGLISRLEKNCGPLQTLYYWPHSSKHVSSVLVTCEDGTRLQHCLNSFPNYPRVRIPFTLRSSNGTDHSLSAFRICSDPTVFKRFDSECNSFEKLIGHYGHRFQPQSIRLTALKLNQELIQSCDSVDAQAKMLLDNLTITKADQISRLLFVDSLEHSLSELRPCTRVLPFGSAISGTGTPSSDLDLVVRLGPEPDPVFARLYENLHPKFKFDNFLSSLVSRNGTQSSKVLRHLRQLLNKLDPMGIQDSKLLGGRIPLLHVVHHRLLGIGIDISKFGKQGHEDLFVVQESATWQRKLMRTSPVILESLLLLKHILRSNNVLKLGPGLTFTSTKVMAVFIHFLQQAGYAPPIKYLLSYEISNLDQLNEEILDETFTMPKTLELKTPPSAVRVIEEFFDYVPTLDPSQVEISLLEGTVYPRKSRDMFCFDKTIDHKLTVHSPAECHFLYIPDPVRSDLNITHHIQPQHWRNFVESVCNFSQILKLNCLPSMRTHRDSAWGLAAVATACREKPLKYQPKKQRLN</sequence>
<dbReference type="PANTHER" id="PTHR12271:SF127">
    <property type="entry name" value="SPECKLE TARGETED PIP5K1A-REGULATED POLY(A) POLYMERASE"/>
    <property type="match status" value="1"/>
</dbReference>
<comment type="caution">
    <text evidence="2">The sequence shown here is derived from an EMBL/GenBank/DDBJ whole genome shotgun (WGS) entry which is preliminary data.</text>
</comment>
<name>A0ABD2QGK3_9PLAT</name>